<feature type="repeat" description="Solcar" evidence="8">
    <location>
        <begin position="130"/>
        <end position="243"/>
    </location>
</feature>
<reference evidence="10 11" key="1">
    <citation type="journal article" date="2017" name="PLoS Biol.">
        <title>The sea cucumber genome provides insights into morphological evolution and visceral regeneration.</title>
        <authorList>
            <person name="Zhang X."/>
            <person name="Sun L."/>
            <person name="Yuan J."/>
            <person name="Sun Y."/>
            <person name="Gao Y."/>
            <person name="Zhang L."/>
            <person name="Li S."/>
            <person name="Dai H."/>
            <person name="Hamel J.F."/>
            <person name="Liu C."/>
            <person name="Yu Y."/>
            <person name="Liu S."/>
            <person name="Lin W."/>
            <person name="Guo K."/>
            <person name="Jin S."/>
            <person name="Xu P."/>
            <person name="Storey K.B."/>
            <person name="Huan P."/>
            <person name="Zhang T."/>
            <person name="Zhou Y."/>
            <person name="Zhang J."/>
            <person name="Lin C."/>
            <person name="Li X."/>
            <person name="Xing L."/>
            <person name="Huo D."/>
            <person name="Sun M."/>
            <person name="Wang L."/>
            <person name="Mercier A."/>
            <person name="Li F."/>
            <person name="Yang H."/>
            <person name="Xiang J."/>
        </authorList>
    </citation>
    <scope>NUCLEOTIDE SEQUENCE [LARGE SCALE GENOMIC DNA]</scope>
    <source>
        <strain evidence="10">Shaxun</strain>
        <tissue evidence="10">Muscle</tissue>
    </source>
</reference>
<proteinExistence type="inferred from homology"/>
<dbReference type="PROSITE" id="PS50920">
    <property type="entry name" value="SOLCAR"/>
    <property type="match status" value="3"/>
</dbReference>
<evidence type="ECO:0000256" key="5">
    <source>
        <dbReference type="ARBA" id="ARBA00022737"/>
    </source>
</evidence>
<keyword evidence="7 8" id="KW-0472">Membrane</keyword>
<dbReference type="Pfam" id="PF00153">
    <property type="entry name" value="Mito_carr"/>
    <property type="match status" value="3"/>
</dbReference>
<comment type="similarity">
    <text evidence="2 9">Belongs to the mitochondrial carrier (TC 2.A.29) family.</text>
</comment>
<accession>A0A2G8KYR2</accession>
<dbReference type="GO" id="GO:0016020">
    <property type="term" value="C:membrane"/>
    <property type="evidence" value="ECO:0007669"/>
    <property type="project" value="UniProtKB-SubCell"/>
</dbReference>
<name>A0A2G8KYR2_STIJA</name>
<comment type="caution">
    <text evidence="10">The sequence shown here is derived from an EMBL/GenBank/DDBJ whole genome shotgun (WGS) entry which is preliminary data.</text>
</comment>
<keyword evidence="4 8" id="KW-0812">Transmembrane</keyword>
<organism evidence="10 11">
    <name type="scientific">Stichopus japonicus</name>
    <name type="common">Sea cucumber</name>
    <dbReference type="NCBI Taxonomy" id="307972"/>
    <lineage>
        <taxon>Eukaryota</taxon>
        <taxon>Metazoa</taxon>
        <taxon>Echinodermata</taxon>
        <taxon>Eleutherozoa</taxon>
        <taxon>Echinozoa</taxon>
        <taxon>Holothuroidea</taxon>
        <taxon>Aspidochirotacea</taxon>
        <taxon>Aspidochirotida</taxon>
        <taxon>Stichopodidae</taxon>
        <taxon>Apostichopus</taxon>
    </lineage>
</organism>
<dbReference type="OrthoDB" id="448427at2759"/>
<sequence length="347" mass="38210">MAQVQNEQQKMAVVPTTGVRLVSGALAGCFADLLTFPLDMAKVRLQIQGESAKAAKSSFSFAKARAQKENFRYKGVFGTISTIVKEEGPRGLYRGLNPGMQRQLCFCGVRIGLYDNIKEAYTELLGTDGVNIYARIAAGITSGGLAVVIAQPTDVVKVRLQAQGMNKESGTQYRGAYHAYKTSLKKKDSRKDCGKVTGNLSPVVRPRHVHFLIFLMWGSLPNITRNAVVTASELVSYDMLKEYILKNKILPDEFPCHIVSAFGAGFITTCVASPVDVVKTRFMNSPAGQYAGALNCAAKMFREGGPLAFYKGFLPNFMRLSAWSVVMFVSFEQLKRVMMDYKTRDTN</sequence>
<dbReference type="AlphaFoldDB" id="A0A2G8KYR2"/>
<dbReference type="EMBL" id="MRZV01000299">
    <property type="protein sequence ID" value="PIK53137.1"/>
    <property type="molecule type" value="Genomic_DNA"/>
</dbReference>
<feature type="repeat" description="Solcar" evidence="8">
    <location>
        <begin position="15"/>
        <end position="120"/>
    </location>
</feature>
<evidence type="ECO:0000313" key="11">
    <source>
        <dbReference type="Proteomes" id="UP000230750"/>
    </source>
</evidence>
<dbReference type="Proteomes" id="UP000230750">
    <property type="component" value="Unassembled WGS sequence"/>
</dbReference>
<dbReference type="InterPro" id="IPR018108">
    <property type="entry name" value="MCP_transmembrane"/>
</dbReference>
<dbReference type="STRING" id="307972.A0A2G8KYR2"/>
<dbReference type="PANTHER" id="PTHR45618">
    <property type="entry name" value="MITOCHONDRIAL DICARBOXYLATE CARRIER-RELATED"/>
    <property type="match status" value="1"/>
</dbReference>
<keyword evidence="3 9" id="KW-0813">Transport</keyword>
<evidence type="ECO:0000256" key="7">
    <source>
        <dbReference type="ARBA" id="ARBA00023136"/>
    </source>
</evidence>
<evidence type="ECO:0000256" key="4">
    <source>
        <dbReference type="ARBA" id="ARBA00022692"/>
    </source>
</evidence>
<protein>
    <submittedName>
        <fullName evidence="10">Mitochondrial uncoupling protein 3</fullName>
    </submittedName>
</protein>
<evidence type="ECO:0000256" key="2">
    <source>
        <dbReference type="ARBA" id="ARBA00006375"/>
    </source>
</evidence>
<evidence type="ECO:0000256" key="8">
    <source>
        <dbReference type="PROSITE-ProRule" id="PRU00282"/>
    </source>
</evidence>
<dbReference type="SUPFAM" id="SSF103506">
    <property type="entry name" value="Mitochondrial carrier"/>
    <property type="match status" value="1"/>
</dbReference>
<gene>
    <name evidence="10" type="ORF">BSL78_09961</name>
</gene>
<dbReference type="Gene3D" id="1.50.40.10">
    <property type="entry name" value="Mitochondrial carrier domain"/>
    <property type="match status" value="1"/>
</dbReference>
<dbReference type="InterPro" id="IPR023395">
    <property type="entry name" value="MCP_dom_sf"/>
</dbReference>
<comment type="subcellular location">
    <subcellularLocation>
        <location evidence="1">Membrane</location>
        <topology evidence="1">Multi-pass membrane protein</topology>
    </subcellularLocation>
</comment>
<keyword evidence="6" id="KW-1133">Transmembrane helix</keyword>
<keyword evidence="5" id="KW-0677">Repeat</keyword>
<keyword evidence="11" id="KW-1185">Reference proteome</keyword>
<evidence type="ECO:0000256" key="1">
    <source>
        <dbReference type="ARBA" id="ARBA00004141"/>
    </source>
</evidence>
<dbReference type="InterPro" id="IPR050391">
    <property type="entry name" value="Mito_Metabolite_Transporter"/>
</dbReference>
<evidence type="ECO:0000256" key="3">
    <source>
        <dbReference type="ARBA" id="ARBA00022448"/>
    </source>
</evidence>
<feature type="repeat" description="Solcar" evidence="8">
    <location>
        <begin position="252"/>
        <end position="337"/>
    </location>
</feature>
<evidence type="ECO:0000256" key="9">
    <source>
        <dbReference type="RuleBase" id="RU000488"/>
    </source>
</evidence>
<evidence type="ECO:0000313" key="10">
    <source>
        <dbReference type="EMBL" id="PIK53137.1"/>
    </source>
</evidence>
<evidence type="ECO:0000256" key="6">
    <source>
        <dbReference type="ARBA" id="ARBA00022989"/>
    </source>
</evidence>